<dbReference type="STRING" id="1116229.S3DGZ5"/>
<reference evidence="2 3" key="1">
    <citation type="journal article" date="2013" name="BMC Genomics">
        <title>Genomics-driven discovery of the pneumocandin biosynthetic gene cluster in the fungus Glarea lozoyensis.</title>
        <authorList>
            <person name="Chen L."/>
            <person name="Yue Q."/>
            <person name="Zhang X."/>
            <person name="Xiang M."/>
            <person name="Wang C."/>
            <person name="Li S."/>
            <person name="Che Y."/>
            <person name="Ortiz-Lopez F.J."/>
            <person name="Bills G.F."/>
            <person name="Liu X."/>
            <person name="An Z."/>
        </authorList>
    </citation>
    <scope>NUCLEOTIDE SEQUENCE [LARGE SCALE GENOMIC DNA]</scope>
    <source>
        <strain evidence="3">ATCC 20868 / MF5171</strain>
    </source>
</reference>
<dbReference type="GeneID" id="19471624"/>
<proteinExistence type="predicted"/>
<feature type="domain" description="Heterokaryon incompatibility" evidence="1">
    <location>
        <begin position="182"/>
        <end position="338"/>
    </location>
</feature>
<dbReference type="RefSeq" id="XP_008081556.1">
    <property type="nucleotide sequence ID" value="XM_008083365.1"/>
</dbReference>
<dbReference type="OMA" id="SENCHEG"/>
<organism evidence="2 3">
    <name type="scientific">Glarea lozoyensis (strain ATCC 20868 / MF5171)</name>
    <dbReference type="NCBI Taxonomy" id="1116229"/>
    <lineage>
        <taxon>Eukaryota</taxon>
        <taxon>Fungi</taxon>
        <taxon>Dikarya</taxon>
        <taxon>Ascomycota</taxon>
        <taxon>Pezizomycotina</taxon>
        <taxon>Leotiomycetes</taxon>
        <taxon>Helotiales</taxon>
        <taxon>Helotiaceae</taxon>
        <taxon>Glarea</taxon>
    </lineage>
</organism>
<gene>
    <name evidence="2" type="ORF">GLAREA_12584</name>
</gene>
<dbReference type="PANTHER" id="PTHR33112">
    <property type="entry name" value="DOMAIN PROTEIN, PUTATIVE-RELATED"/>
    <property type="match status" value="1"/>
</dbReference>
<dbReference type="eggNOG" id="ENOG502RWZX">
    <property type="taxonomic scope" value="Eukaryota"/>
</dbReference>
<evidence type="ECO:0000313" key="3">
    <source>
        <dbReference type="Proteomes" id="UP000016922"/>
    </source>
</evidence>
<evidence type="ECO:0000259" key="1">
    <source>
        <dbReference type="Pfam" id="PF06985"/>
    </source>
</evidence>
<dbReference type="InterPro" id="IPR010730">
    <property type="entry name" value="HET"/>
</dbReference>
<accession>S3DGZ5</accession>
<dbReference type="OrthoDB" id="8300194at2759"/>
<dbReference type="PANTHER" id="PTHR33112:SF16">
    <property type="entry name" value="HETEROKARYON INCOMPATIBILITY DOMAIN-CONTAINING PROTEIN"/>
    <property type="match status" value="1"/>
</dbReference>
<dbReference type="HOGENOM" id="CLU_002639_3_1_1"/>
<evidence type="ECO:0000313" key="2">
    <source>
        <dbReference type="EMBL" id="EPE31281.1"/>
    </source>
</evidence>
<name>S3DGZ5_GLAL2</name>
<dbReference type="Pfam" id="PF06985">
    <property type="entry name" value="HET"/>
    <property type="match status" value="1"/>
</dbReference>
<dbReference type="EMBL" id="KE145362">
    <property type="protein sequence ID" value="EPE31281.1"/>
    <property type="molecule type" value="Genomic_DNA"/>
</dbReference>
<sequence>METSPLLQISSLSTLANDCESCRNRLDRKSIGLQVLSQSAKSGCASCSVLHRVVFEVLDCRFPAWTEIKADLVVAFQANSSLSIILRQSGERKIPSLQFAIYTRYGHPQSASPFVRIGRDCSGPRRDAYSDVCKDWIGNCELSHSRCRKGPTTLPGRILDVGFHEDNLIRLRVFEAPQKGYYTALSHCWGGLIQCRTTKGNYSERLDGISVSSLPQSFQDAVTVTRSLEVRYLWIDALCIIQDDIDDWETISGDMAAIYRNAYLVIGADMSENCHEGFLNSWEPGKYPTGPGKPVAYITDEKATLYWRTLQHEFKPCSVFADRHRRQKIAERVWTFQEHLLSTRMIHFADTELVWECECIVLCECMEIDPKDTPSGNSIDFRGGMDGFRQWLQSSMDNKFSMWSCIVDAVMGKSITYEQDILPALSGIVGEFQRSGAGPYLAGIWLNDYPQSLFWSAGGSGISDQRPVAYRAPTWSWASIKSDRPLCKYSFGWSQHRILKTYAKIIAASCTPKGKDPLGAVTDGFMEVVGPLLQVRCIEFVGGSATLVADSELTSSSLNPIRGFFDLPESRVSSKNVFCLYIGSWKYLYGVFMKVRPRISAHSGLLLIASEGLNDGKYERVGIFVEGLVSTEGLPSGVVETVVTII</sequence>
<dbReference type="AlphaFoldDB" id="S3DGZ5"/>
<keyword evidence="3" id="KW-1185">Reference proteome</keyword>
<dbReference type="Proteomes" id="UP000016922">
    <property type="component" value="Unassembled WGS sequence"/>
</dbReference>
<dbReference type="KEGG" id="glz:GLAREA_12584"/>
<protein>
    <recommendedName>
        <fullName evidence="1">Heterokaryon incompatibility domain-containing protein</fullName>
    </recommendedName>
</protein>